<dbReference type="EMBL" id="UOFH01000222">
    <property type="protein sequence ID" value="VAW62602.1"/>
    <property type="molecule type" value="Genomic_DNA"/>
</dbReference>
<dbReference type="GO" id="GO:0051082">
    <property type="term" value="F:unfolded protein binding"/>
    <property type="evidence" value="ECO:0007669"/>
    <property type="project" value="InterPro"/>
</dbReference>
<dbReference type="PANTHER" id="PTHR47637:SF1">
    <property type="entry name" value="CHAPERONE SURA"/>
    <property type="match status" value="1"/>
</dbReference>
<keyword evidence="4" id="KW-0697">Rotamase</keyword>
<evidence type="ECO:0000256" key="5">
    <source>
        <dbReference type="ARBA" id="ARBA00023186"/>
    </source>
</evidence>
<dbReference type="Gene3D" id="3.10.50.40">
    <property type="match status" value="2"/>
</dbReference>
<dbReference type="EC" id="5.2.1.8" evidence="8"/>
<dbReference type="PROSITE" id="PS01096">
    <property type="entry name" value="PPIC_PPIASE_1"/>
    <property type="match status" value="1"/>
</dbReference>
<evidence type="ECO:0000259" key="7">
    <source>
        <dbReference type="PROSITE" id="PS50198"/>
    </source>
</evidence>
<evidence type="ECO:0000256" key="1">
    <source>
        <dbReference type="ARBA" id="ARBA00022729"/>
    </source>
</evidence>
<evidence type="ECO:0000256" key="6">
    <source>
        <dbReference type="ARBA" id="ARBA00023235"/>
    </source>
</evidence>
<proteinExistence type="inferred from homology"/>
<dbReference type="SUPFAM" id="SSF54534">
    <property type="entry name" value="FKBP-like"/>
    <property type="match status" value="2"/>
</dbReference>
<protein>
    <submittedName>
        <fullName evidence="8">Periplasmic chaperone and peptidyl-prolyl cis-trans isomerase of outer membrane proteins SurA</fullName>
        <ecNumber evidence="8">5.2.1.8</ecNumber>
    </submittedName>
</protein>
<gene>
    <name evidence="8" type="ORF">MNBD_GAMMA08-2417</name>
</gene>
<dbReference type="InterPro" id="IPR015391">
    <property type="entry name" value="SurA_N"/>
</dbReference>
<dbReference type="HAMAP" id="MF_01183">
    <property type="entry name" value="Chaperone_SurA"/>
    <property type="match status" value="1"/>
</dbReference>
<sequence length="434" mass="49236">MQYKQRFLFLTLLTSLHFFSAPIFAAEEIDSVAIIVNENIITKQQITTRFNDFKRQLSLQGKKLPPENLLKNQVIERIIVDNIQMQMAKAKGIHIDDLSLNNALESIAQNNSTTLDNMHNLLESKGISYNSFREQTRKDMTIRQLQQRMIFSRVKVSEQEIDIFLEQQKASGDAANDKYHLAHILIATPEAASPEDVAKALAKANEALAKLKEGEAFNEVALRYSDGRHALKGGDLGLLGAAQLPSLFLDAARRLKIDEVSTALRSAGGFHILKLLDKKTQTHIVSQTHARHILIKADEITSSEDARKKLTEVKLKLDQGEDFAKLAAKYSQDPGSKNKGGDLGWASEGTFVLRFNEVMNSLKDGQTSEPFKSQFGWHIMQVLERRKQDETEQVIRQKAQRAIQNRKADEELQLWLRRARDEAYVEYRIKAENL</sequence>
<keyword evidence="5" id="KW-0143">Chaperone</keyword>
<name>A0A3B0XGR4_9ZZZZ</name>
<keyword evidence="3" id="KW-0574">Periplasm</keyword>
<dbReference type="InterPro" id="IPR046357">
    <property type="entry name" value="PPIase_dom_sf"/>
</dbReference>
<dbReference type="Pfam" id="PF09312">
    <property type="entry name" value="SurA_N"/>
    <property type="match status" value="1"/>
</dbReference>
<dbReference type="InterPro" id="IPR050280">
    <property type="entry name" value="OMP_Chaperone_SurA"/>
</dbReference>
<dbReference type="SUPFAM" id="SSF109998">
    <property type="entry name" value="Triger factor/SurA peptide-binding domain-like"/>
    <property type="match status" value="1"/>
</dbReference>
<keyword evidence="6 8" id="KW-0413">Isomerase</keyword>
<dbReference type="Gene3D" id="1.10.4030.10">
    <property type="entry name" value="Porin chaperone SurA, peptide-binding domain"/>
    <property type="match status" value="1"/>
</dbReference>
<feature type="domain" description="PpiC" evidence="7">
    <location>
        <begin position="285"/>
        <end position="384"/>
    </location>
</feature>
<dbReference type="InterPro" id="IPR023058">
    <property type="entry name" value="PPIase_PpiC_CS"/>
</dbReference>
<dbReference type="GO" id="GO:0006457">
    <property type="term" value="P:protein folding"/>
    <property type="evidence" value="ECO:0007669"/>
    <property type="project" value="InterPro"/>
</dbReference>
<reference evidence="8" key="1">
    <citation type="submission" date="2018-06" db="EMBL/GenBank/DDBJ databases">
        <authorList>
            <person name="Zhirakovskaya E."/>
        </authorList>
    </citation>
    <scope>NUCLEOTIDE SEQUENCE</scope>
</reference>
<dbReference type="InterPro" id="IPR023034">
    <property type="entry name" value="PPIase_SurA"/>
</dbReference>
<organism evidence="8">
    <name type="scientific">hydrothermal vent metagenome</name>
    <dbReference type="NCBI Taxonomy" id="652676"/>
    <lineage>
        <taxon>unclassified sequences</taxon>
        <taxon>metagenomes</taxon>
        <taxon>ecological metagenomes</taxon>
    </lineage>
</organism>
<accession>A0A3B0XGR4</accession>
<dbReference type="InterPro" id="IPR027304">
    <property type="entry name" value="Trigger_fact/SurA_dom_sf"/>
</dbReference>
<dbReference type="Pfam" id="PF13616">
    <property type="entry name" value="Rotamase_3"/>
    <property type="match status" value="1"/>
</dbReference>
<evidence type="ECO:0000256" key="2">
    <source>
        <dbReference type="ARBA" id="ARBA00022737"/>
    </source>
</evidence>
<keyword evidence="1" id="KW-0732">Signal</keyword>
<dbReference type="GO" id="GO:0030288">
    <property type="term" value="C:outer membrane-bounded periplasmic space"/>
    <property type="evidence" value="ECO:0007669"/>
    <property type="project" value="InterPro"/>
</dbReference>
<dbReference type="InterPro" id="IPR000297">
    <property type="entry name" value="PPIase_PpiC"/>
</dbReference>
<keyword evidence="2" id="KW-0677">Repeat</keyword>
<dbReference type="GO" id="GO:0043165">
    <property type="term" value="P:Gram-negative-bacterium-type cell outer membrane assembly"/>
    <property type="evidence" value="ECO:0007669"/>
    <property type="project" value="InterPro"/>
</dbReference>
<dbReference type="PANTHER" id="PTHR47637">
    <property type="entry name" value="CHAPERONE SURA"/>
    <property type="match status" value="1"/>
</dbReference>
<dbReference type="Pfam" id="PF00639">
    <property type="entry name" value="Rotamase"/>
    <property type="match status" value="1"/>
</dbReference>
<evidence type="ECO:0000256" key="4">
    <source>
        <dbReference type="ARBA" id="ARBA00023110"/>
    </source>
</evidence>
<dbReference type="GO" id="GO:0003755">
    <property type="term" value="F:peptidyl-prolyl cis-trans isomerase activity"/>
    <property type="evidence" value="ECO:0007669"/>
    <property type="project" value="UniProtKB-KW"/>
</dbReference>
<dbReference type="GO" id="GO:0050821">
    <property type="term" value="P:protein stabilization"/>
    <property type="evidence" value="ECO:0007669"/>
    <property type="project" value="InterPro"/>
</dbReference>
<feature type="domain" description="PpiC" evidence="7">
    <location>
        <begin position="176"/>
        <end position="277"/>
    </location>
</feature>
<dbReference type="PROSITE" id="PS50198">
    <property type="entry name" value="PPIC_PPIASE_2"/>
    <property type="match status" value="2"/>
</dbReference>
<evidence type="ECO:0000313" key="8">
    <source>
        <dbReference type="EMBL" id="VAW62602.1"/>
    </source>
</evidence>
<dbReference type="AlphaFoldDB" id="A0A3B0XGR4"/>
<evidence type="ECO:0000256" key="3">
    <source>
        <dbReference type="ARBA" id="ARBA00022764"/>
    </source>
</evidence>
<dbReference type="GO" id="GO:0042277">
    <property type="term" value="F:peptide binding"/>
    <property type="evidence" value="ECO:0007669"/>
    <property type="project" value="InterPro"/>
</dbReference>